<dbReference type="AlphaFoldDB" id="A0A645AQ04"/>
<protein>
    <submittedName>
        <fullName evidence="1">Uncharacterized protein</fullName>
    </submittedName>
</protein>
<comment type="caution">
    <text evidence="1">The sequence shown here is derived from an EMBL/GenBank/DDBJ whole genome shotgun (WGS) entry which is preliminary data.</text>
</comment>
<name>A0A645AQ04_9ZZZZ</name>
<evidence type="ECO:0000313" key="1">
    <source>
        <dbReference type="EMBL" id="MPM55169.1"/>
    </source>
</evidence>
<reference evidence="1" key="1">
    <citation type="submission" date="2019-08" db="EMBL/GenBank/DDBJ databases">
        <authorList>
            <person name="Kucharzyk K."/>
            <person name="Murdoch R.W."/>
            <person name="Higgins S."/>
            <person name="Loffler F."/>
        </authorList>
    </citation>
    <scope>NUCLEOTIDE SEQUENCE</scope>
</reference>
<dbReference type="EMBL" id="VSSQ01015146">
    <property type="protein sequence ID" value="MPM55169.1"/>
    <property type="molecule type" value="Genomic_DNA"/>
</dbReference>
<proteinExistence type="predicted"/>
<gene>
    <name evidence="1" type="ORF">SDC9_101962</name>
</gene>
<organism evidence="1">
    <name type="scientific">bioreactor metagenome</name>
    <dbReference type="NCBI Taxonomy" id="1076179"/>
    <lineage>
        <taxon>unclassified sequences</taxon>
        <taxon>metagenomes</taxon>
        <taxon>ecological metagenomes</taxon>
    </lineage>
</organism>
<sequence>MADYAEDVALVHFEGDIGEHLMVAEVFPQTVDFDHAKPSFAQNLKIYKSSSSQKKTEPQGPVL</sequence>
<accession>A0A645AQ04</accession>